<name>A0ACC0ZNH7_9ROSI</name>
<evidence type="ECO:0000313" key="2">
    <source>
        <dbReference type="Proteomes" id="UP001163603"/>
    </source>
</evidence>
<dbReference type="Proteomes" id="UP001163603">
    <property type="component" value="Chromosome 1"/>
</dbReference>
<protein>
    <submittedName>
        <fullName evidence="1">Uncharacterized protein</fullName>
    </submittedName>
</protein>
<reference evidence="2" key="1">
    <citation type="journal article" date="2023" name="G3 (Bethesda)">
        <title>Genome assembly and association tests identify interacting loci associated with vigor, precocity, and sex in interspecific pistachio rootstocks.</title>
        <authorList>
            <person name="Palmer W."/>
            <person name="Jacygrad E."/>
            <person name="Sagayaradj S."/>
            <person name="Cavanaugh K."/>
            <person name="Han R."/>
            <person name="Bertier L."/>
            <person name="Beede B."/>
            <person name="Kafkas S."/>
            <person name="Golino D."/>
            <person name="Preece J."/>
            <person name="Michelmore R."/>
        </authorList>
    </citation>
    <scope>NUCLEOTIDE SEQUENCE [LARGE SCALE GENOMIC DNA]</scope>
</reference>
<accession>A0ACC0ZNH7</accession>
<organism evidence="1 2">
    <name type="scientific">Pistacia integerrima</name>
    <dbReference type="NCBI Taxonomy" id="434235"/>
    <lineage>
        <taxon>Eukaryota</taxon>
        <taxon>Viridiplantae</taxon>
        <taxon>Streptophyta</taxon>
        <taxon>Embryophyta</taxon>
        <taxon>Tracheophyta</taxon>
        <taxon>Spermatophyta</taxon>
        <taxon>Magnoliopsida</taxon>
        <taxon>eudicotyledons</taxon>
        <taxon>Gunneridae</taxon>
        <taxon>Pentapetalae</taxon>
        <taxon>rosids</taxon>
        <taxon>malvids</taxon>
        <taxon>Sapindales</taxon>
        <taxon>Anacardiaceae</taxon>
        <taxon>Pistacia</taxon>
    </lineage>
</organism>
<gene>
    <name evidence="1" type="ORF">Pint_00772</name>
</gene>
<keyword evidence="2" id="KW-1185">Reference proteome</keyword>
<evidence type="ECO:0000313" key="1">
    <source>
        <dbReference type="EMBL" id="KAJ0054579.1"/>
    </source>
</evidence>
<sequence length="756" mass="85336">MVKRKLVVICQSGGKFTTSSDGSLLYNGGEAHAITVSTESKFDELKSEMADMWKYDPNALTMKYFLPNNKKTLITISSNKDIQRMIDFHEDSATVDIYVMKDDNPTTDVTPRPRNRSRKTTVAESVTPRNNAIVDASVSGETGPISTVTPPPSNAGNFLLFNNLNLEVSNVGDAEQQELLKVWKNGITGLHQQFNSVHDFRDALSKYSIAHGFTYSYKKNEGRRVTVNCKAEGCPWRIHASRVATTQLFRIKKITETHTCGVGTDAANRPQASRKLLASIVKEKLLETPNSKPREIAEEIRRDFGIELRYCQAWRGIETARKELQGSCKDSYNQLPWLCQKIVETNPGSVVTLNTREDLSFHQFFVAFHASLVGFQNGCRPLIFLDTMTIRSKFQSELLTATALDGNDGFFPVAFAVVDVVNDAAWQWFLMQLKSAVATCQPITFVADRQMGLRQSIPLIFENSFHGYCVDHLIEELKQQFDGTYTQEVVPVVIAHMQDAAQAASLDGFRKSIQSIKNISPEACDWILRTEPEHWANALFEGSRYNHNVCDFAKSFYSWVSELPVLPILHVIDTIRCKIMEMMYSCRVESNQWLTRLTPSLEDKLQKEILKAQSLQVLLGLSNTFEVHDSLGTVQFVNVDLWDCSCREWQLNGYPCSHAVAVLQHIGKDLYDYCSKYYTTEAFRLTYSESINPIPTADKPMPKESTPAQVHPPPLLRLSGPPKKRRIRSRGVVKRPLRCSKCNGVGHNRATCHVYS</sequence>
<dbReference type="EMBL" id="CM047736">
    <property type="protein sequence ID" value="KAJ0054579.1"/>
    <property type="molecule type" value="Genomic_DNA"/>
</dbReference>
<comment type="caution">
    <text evidence="1">The sequence shown here is derived from an EMBL/GenBank/DDBJ whole genome shotgun (WGS) entry which is preliminary data.</text>
</comment>
<proteinExistence type="predicted"/>